<dbReference type="SUPFAM" id="SSF63380">
    <property type="entry name" value="Riboflavin synthase domain-like"/>
    <property type="match status" value="1"/>
</dbReference>
<dbReference type="PROSITE" id="PS51384">
    <property type="entry name" value="FAD_FR"/>
    <property type="match status" value="1"/>
</dbReference>
<dbReference type="InterPro" id="IPR039374">
    <property type="entry name" value="SIP_fam"/>
</dbReference>
<dbReference type="OrthoDB" id="9814826at2"/>
<dbReference type="Proteomes" id="UP000183788">
    <property type="component" value="Unassembled WGS sequence"/>
</dbReference>
<dbReference type="CDD" id="cd06193">
    <property type="entry name" value="siderophore_interacting"/>
    <property type="match status" value="1"/>
</dbReference>
<proteinExistence type="inferred from homology"/>
<dbReference type="EMBL" id="CP140154">
    <property type="protein sequence ID" value="WQG89810.1"/>
    <property type="molecule type" value="Genomic_DNA"/>
</dbReference>
<dbReference type="Gene3D" id="2.40.30.10">
    <property type="entry name" value="Translation factors"/>
    <property type="match status" value="1"/>
</dbReference>
<name>A0A1K1M8B1_9BACT</name>
<dbReference type="STRING" id="1004.SAMN05661012_00519"/>
<dbReference type="RefSeq" id="WP_072357032.1">
    <property type="nucleotide sequence ID" value="NZ_CP139972.1"/>
</dbReference>
<dbReference type="InterPro" id="IPR013113">
    <property type="entry name" value="SIP_FAD-bd"/>
</dbReference>
<dbReference type="Proteomes" id="UP001326715">
    <property type="component" value="Chromosome"/>
</dbReference>
<dbReference type="EMBL" id="FPIZ01000001">
    <property type="protein sequence ID" value="SFW19305.1"/>
    <property type="molecule type" value="Genomic_DNA"/>
</dbReference>
<comment type="similarity">
    <text evidence="1">Belongs to the SIP oxidoreductase family.</text>
</comment>
<evidence type="ECO:0000313" key="4">
    <source>
        <dbReference type="EMBL" id="WQG89810.1"/>
    </source>
</evidence>
<sequence length="267" mass="30144">MQMDPNSLMQAILKVKRREQLTPHYIRIILTGDDIQVFQRAETGDNNKIIIPKDKALGIELPDMITRNLFDYPNQVVRTYTLRSFDAAKKEMAIDFVVHHNPGPASVWAMNAKPGDELGVMMKAGRKKLLRAADKYYFFGDHSALPVISGLLEKLDPAAKGHAYIEVQGKEDVMLLNKPAGIDITWLFNEYPGDTSALPAAFNAMAAKVNATSAVYVFAEHKAVNEIQDKLRKNPAIRRENWQAYGYWKQGECEDRSMMERAATMKV</sequence>
<keyword evidence="6" id="KW-1185">Reference proteome</keyword>
<evidence type="ECO:0000313" key="3">
    <source>
        <dbReference type="EMBL" id="SFW19305.1"/>
    </source>
</evidence>
<dbReference type="Pfam" id="PF04954">
    <property type="entry name" value="SIP"/>
    <property type="match status" value="1"/>
</dbReference>
<dbReference type="InterPro" id="IPR017938">
    <property type="entry name" value="Riboflavin_synthase-like_b-brl"/>
</dbReference>
<protein>
    <submittedName>
        <fullName evidence="3">NADPH-dependent ferric siderophore reductase, contains FAD-binding and SIP domains</fullName>
    </submittedName>
    <submittedName>
        <fullName evidence="4">Siderophore-interacting protein</fullName>
    </submittedName>
</protein>
<dbReference type="Pfam" id="PF08021">
    <property type="entry name" value="FAD_binding_9"/>
    <property type="match status" value="1"/>
</dbReference>
<dbReference type="InterPro" id="IPR039261">
    <property type="entry name" value="FNR_nucleotide-bd"/>
</dbReference>
<evidence type="ECO:0000313" key="5">
    <source>
        <dbReference type="Proteomes" id="UP000183788"/>
    </source>
</evidence>
<evidence type="ECO:0000259" key="2">
    <source>
        <dbReference type="PROSITE" id="PS51384"/>
    </source>
</evidence>
<dbReference type="InterPro" id="IPR017927">
    <property type="entry name" value="FAD-bd_FR_type"/>
</dbReference>
<accession>A0A1K1M8B1</accession>
<dbReference type="PANTHER" id="PTHR30157">
    <property type="entry name" value="FERRIC REDUCTASE, NADPH-DEPENDENT"/>
    <property type="match status" value="1"/>
</dbReference>
<reference evidence="3 5" key="1">
    <citation type="submission" date="2016-11" db="EMBL/GenBank/DDBJ databases">
        <authorList>
            <person name="Jaros S."/>
            <person name="Januszkiewicz K."/>
            <person name="Wedrychowicz H."/>
        </authorList>
    </citation>
    <scope>NUCLEOTIDE SEQUENCE [LARGE SCALE GENOMIC DNA]</scope>
    <source>
        <strain evidence="3 5">DSM 784</strain>
    </source>
</reference>
<gene>
    <name evidence="3" type="ORF">SAMN05661012_00519</name>
    <name evidence="4" type="ORF">SR876_33295</name>
</gene>
<feature type="domain" description="FAD-binding FR-type" evidence="2">
    <location>
        <begin position="8"/>
        <end position="130"/>
    </location>
</feature>
<dbReference type="GO" id="GO:0016491">
    <property type="term" value="F:oxidoreductase activity"/>
    <property type="evidence" value="ECO:0007669"/>
    <property type="project" value="InterPro"/>
</dbReference>
<reference evidence="4 6" key="2">
    <citation type="submission" date="2023-11" db="EMBL/GenBank/DDBJ databases">
        <title>MicrobeMod: A computational toolkit for identifying prokaryotic methylation and restriction-modification with nanopore sequencing.</title>
        <authorList>
            <person name="Crits-Christoph A."/>
            <person name="Kang S.C."/>
            <person name="Lee H."/>
            <person name="Ostrov N."/>
        </authorList>
    </citation>
    <scope>NUCLEOTIDE SEQUENCE [LARGE SCALE GENOMIC DNA]</scope>
    <source>
        <strain evidence="4 6">ATCC 23090</strain>
    </source>
</reference>
<dbReference type="AlphaFoldDB" id="A0A1K1M8B1"/>
<evidence type="ECO:0000313" key="6">
    <source>
        <dbReference type="Proteomes" id="UP001326715"/>
    </source>
</evidence>
<dbReference type="Gene3D" id="3.40.50.80">
    <property type="entry name" value="Nucleotide-binding domain of ferredoxin-NADP reductase (FNR) module"/>
    <property type="match status" value="1"/>
</dbReference>
<evidence type="ECO:0000256" key="1">
    <source>
        <dbReference type="ARBA" id="ARBA00035644"/>
    </source>
</evidence>
<organism evidence="3 5">
    <name type="scientific">Chitinophaga sancti</name>
    <dbReference type="NCBI Taxonomy" id="1004"/>
    <lineage>
        <taxon>Bacteria</taxon>
        <taxon>Pseudomonadati</taxon>
        <taxon>Bacteroidota</taxon>
        <taxon>Chitinophagia</taxon>
        <taxon>Chitinophagales</taxon>
        <taxon>Chitinophagaceae</taxon>
        <taxon>Chitinophaga</taxon>
    </lineage>
</organism>
<dbReference type="InterPro" id="IPR007037">
    <property type="entry name" value="SIP_rossman_dom"/>
</dbReference>
<dbReference type="PANTHER" id="PTHR30157:SF0">
    <property type="entry name" value="NADPH-DEPENDENT FERRIC-CHELATE REDUCTASE"/>
    <property type="match status" value="1"/>
</dbReference>